<dbReference type="RefSeq" id="WP_190193778.1">
    <property type="nucleotide sequence ID" value="NZ_BMVU01000044.1"/>
</dbReference>
<dbReference type="Proteomes" id="UP000619244">
    <property type="component" value="Unassembled WGS sequence"/>
</dbReference>
<name>A0A918NW81_9ACTN</name>
<organism evidence="1 2">
    <name type="scientific">Streptomyces minutiscleroticus</name>
    <dbReference type="NCBI Taxonomy" id="68238"/>
    <lineage>
        <taxon>Bacteria</taxon>
        <taxon>Bacillati</taxon>
        <taxon>Actinomycetota</taxon>
        <taxon>Actinomycetes</taxon>
        <taxon>Kitasatosporales</taxon>
        <taxon>Streptomycetaceae</taxon>
        <taxon>Streptomyces</taxon>
    </lineage>
</organism>
<proteinExistence type="predicted"/>
<gene>
    <name evidence="1" type="ORF">GCM10010358_63520</name>
</gene>
<sequence>MPGFERTGAALFGLPLVVPRTTEYTRLGVPPEATAEEIRAAAARYDARLQARGASEDEIAAAHAVNMENAEARAEHDARHPPLSLLRVEPTWEAVLDDRDAGLTVLRREIESFLAAAGADVHHPTDTTRTDFTADFTRAHLLDGFADE</sequence>
<evidence type="ECO:0000313" key="1">
    <source>
        <dbReference type="EMBL" id="GGY00875.1"/>
    </source>
</evidence>
<evidence type="ECO:0000313" key="2">
    <source>
        <dbReference type="Proteomes" id="UP000619244"/>
    </source>
</evidence>
<comment type="caution">
    <text evidence="1">The sequence shown here is derived from an EMBL/GenBank/DDBJ whole genome shotgun (WGS) entry which is preliminary data.</text>
</comment>
<reference evidence="1" key="2">
    <citation type="submission" date="2020-09" db="EMBL/GenBank/DDBJ databases">
        <authorList>
            <person name="Sun Q."/>
            <person name="Ohkuma M."/>
        </authorList>
    </citation>
    <scope>NUCLEOTIDE SEQUENCE</scope>
    <source>
        <strain evidence="1">JCM 4790</strain>
    </source>
</reference>
<dbReference type="AlphaFoldDB" id="A0A918NW81"/>
<keyword evidence="2" id="KW-1185">Reference proteome</keyword>
<reference evidence="1" key="1">
    <citation type="journal article" date="2014" name="Int. J. Syst. Evol. Microbiol.">
        <title>Complete genome sequence of Corynebacterium casei LMG S-19264T (=DSM 44701T), isolated from a smear-ripened cheese.</title>
        <authorList>
            <consortium name="US DOE Joint Genome Institute (JGI-PGF)"/>
            <person name="Walter F."/>
            <person name="Albersmeier A."/>
            <person name="Kalinowski J."/>
            <person name="Ruckert C."/>
        </authorList>
    </citation>
    <scope>NUCLEOTIDE SEQUENCE</scope>
    <source>
        <strain evidence="1">JCM 4790</strain>
    </source>
</reference>
<protein>
    <submittedName>
        <fullName evidence="1">Uncharacterized protein</fullName>
    </submittedName>
</protein>
<dbReference type="EMBL" id="BMVU01000044">
    <property type="protein sequence ID" value="GGY00875.1"/>
    <property type="molecule type" value="Genomic_DNA"/>
</dbReference>
<accession>A0A918NW81</accession>